<keyword evidence="1" id="KW-0175">Coiled coil</keyword>
<dbReference type="Pfam" id="PF09376">
    <property type="entry name" value="NurA"/>
    <property type="match status" value="1"/>
</dbReference>
<dbReference type="OrthoDB" id="9799918at2"/>
<accession>A0A0P6WN00</accession>
<dbReference type="RefSeq" id="WP_075064213.1">
    <property type="nucleotide sequence ID" value="NZ_LGCL01000041.1"/>
</dbReference>
<sequence length="392" mass="43782">MPLDFQQLSQQIHQMGEQAVEREERIRQHREQALHILQEVQHQAEQLREQVRQAAAMNPFLRCAIPGDENLLMRHTVAPRSAPATVLAADGSQIIPDRHAPVLFGVVNIGSLVMHVGSGETPQQAVETRLLGYDVVYTPEGVIGEDVVQLMRDSRERTYLADLAEREPAPVFTLTDGPLEPFVRDINSRPDLKRLFNDYLQALRRMCASGICAAGYVDKPGSDLLVRLLELSLLGAGELKEAGKLRPLQGVSDAALLRDLLQPGERSAIFGIQSPSAGLFPGRLGLRFFYLNVGQTGRPWLARVEIPAWVEENAEMIDQLQAVLVEQAQIMGSQPYPYILHRAHEIAVVTYEERRQVEELLAGELIRRGLPAGEVSRKQFAKDITGKRTRYS</sequence>
<reference evidence="3 4" key="1">
    <citation type="submission" date="2015-07" db="EMBL/GenBank/DDBJ databases">
        <title>Genome sequence of Ornatilinea apprima DSM 23815.</title>
        <authorList>
            <person name="Hemp J."/>
            <person name="Ward L.M."/>
            <person name="Pace L.A."/>
            <person name="Fischer W.W."/>
        </authorList>
    </citation>
    <scope>NUCLEOTIDE SEQUENCE [LARGE SCALE GENOMIC DNA]</scope>
    <source>
        <strain evidence="3 4">P3M-1</strain>
    </source>
</reference>
<dbReference type="STRING" id="1134406.ADN00_16820"/>
<name>A0A0P6WN00_9CHLR</name>
<dbReference type="InterPro" id="IPR018977">
    <property type="entry name" value="NurA_domain"/>
</dbReference>
<keyword evidence="4" id="KW-1185">Reference proteome</keyword>
<evidence type="ECO:0000256" key="1">
    <source>
        <dbReference type="SAM" id="Coils"/>
    </source>
</evidence>
<evidence type="ECO:0000313" key="4">
    <source>
        <dbReference type="Proteomes" id="UP000050417"/>
    </source>
</evidence>
<dbReference type="SMART" id="SM00933">
    <property type="entry name" value="NurA"/>
    <property type="match status" value="1"/>
</dbReference>
<protein>
    <recommendedName>
        <fullName evidence="2">NurA domain-containing protein</fullName>
    </recommendedName>
</protein>
<evidence type="ECO:0000313" key="3">
    <source>
        <dbReference type="EMBL" id="KPL71368.1"/>
    </source>
</evidence>
<feature type="domain" description="NurA" evidence="2">
    <location>
        <begin position="84"/>
        <end position="349"/>
    </location>
</feature>
<gene>
    <name evidence="3" type="ORF">ADN00_16820</name>
</gene>
<evidence type="ECO:0000259" key="2">
    <source>
        <dbReference type="SMART" id="SM00933"/>
    </source>
</evidence>
<feature type="coiled-coil region" evidence="1">
    <location>
        <begin position="30"/>
        <end position="57"/>
    </location>
</feature>
<dbReference type="Proteomes" id="UP000050417">
    <property type="component" value="Unassembled WGS sequence"/>
</dbReference>
<comment type="caution">
    <text evidence="3">The sequence shown here is derived from an EMBL/GenBank/DDBJ whole genome shotgun (WGS) entry which is preliminary data.</text>
</comment>
<dbReference type="EMBL" id="LGCL01000041">
    <property type="protein sequence ID" value="KPL71368.1"/>
    <property type="molecule type" value="Genomic_DNA"/>
</dbReference>
<proteinExistence type="predicted"/>
<dbReference type="AlphaFoldDB" id="A0A0P6WN00"/>
<organism evidence="3 4">
    <name type="scientific">Ornatilinea apprima</name>
    <dbReference type="NCBI Taxonomy" id="1134406"/>
    <lineage>
        <taxon>Bacteria</taxon>
        <taxon>Bacillati</taxon>
        <taxon>Chloroflexota</taxon>
        <taxon>Anaerolineae</taxon>
        <taxon>Anaerolineales</taxon>
        <taxon>Anaerolineaceae</taxon>
        <taxon>Ornatilinea</taxon>
    </lineage>
</organism>